<evidence type="ECO:0000313" key="3">
    <source>
        <dbReference type="EMBL" id="KAH7646004.1"/>
    </source>
</evidence>
<organism evidence="3">
    <name type="scientific">Dermatophagoides farinae</name>
    <name type="common">American house dust mite</name>
    <dbReference type="NCBI Taxonomy" id="6954"/>
    <lineage>
        <taxon>Eukaryota</taxon>
        <taxon>Metazoa</taxon>
        <taxon>Ecdysozoa</taxon>
        <taxon>Arthropoda</taxon>
        <taxon>Chelicerata</taxon>
        <taxon>Arachnida</taxon>
        <taxon>Acari</taxon>
        <taxon>Acariformes</taxon>
        <taxon>Sarcoptiformes</taxon>
        <taxon>Astigmata</taxon>
        <taxon>Psoroptidia</taxon>
        <taxon>Analgoidea</taxon>
        <taxon>Pyroglyphidae</taxon>
        <taxon>Dermatophagoidinae</taxon>
        <taxon>Dermatophagoides</taxon>
    </lineage>
</organism>
<feature type="domain" description="Ig-like" evidence="2">
    <location>
        <begin position="113"/>
        <end position="149"/>
    </location>
</feature>
<dbReference type="AlphaFoldDB" id="A0A9D4P846"/>
<feature type="compositionally biased region" description="Polar residues" evidence="1">
    <location>
        <begin position="343"/>
        <end position="356"/>
    </location>
</feature>
<reference evidence="3" key="1">
    <citation type="submission" date="2020-06" db="EMBL/GenBank/DDBJ databases">
        <authorList>
            <person name="Ji K."/>
            <person name="Li J."/>
        </authorList>
    </citation>
    <scope>NUCLEOTIDE SEQUENCE</scope>
    <source>
        <strain evidence="3">JKM2019</strain>
        <tissue evidence="3">Whole body</tissue>
    </source>
</reference>
<name>A0A9D4P846_DERFA</name>
<reference evidence="3" key="2">
    <citation type="journal article" date="2021" name="World Allergy Organ. J.">
        <title>Chromosome-level assembly of Dermatophagoides farinae genome and transcriptome reveals two novel allergens Der f 37 and Der f 39.</title>
        <authorList>
            <person name="Chen J."/>
            <person name="Cai Z."/>
            <person name="Fan D."/>
            <person name="Hu J."/>
            <person name="Hou Y."/>
            <person name="He Y."/>
            <person name="Zhang Z."/>
            <person name="Zhao Z."/>
            <person name="Gao P."/>
            <person name="Hu W."/>
            <person name="Sun J."/>
            <person name="Li J."/>
            <person name="Ji K."/>
        </authorList>
    </citation>
    <scope>NUCLEOTIDE SEQUENCE</scope>
    <source>
        <strain evidence="3">JKM2019</strain>
    </source>
</reference>
<accession>A0A9D4P846</accession>
<dbReference type="Gene3D" id="2.60.40.10">
    <property type="entry name" value="Immunoglobulins"/>
    <property type="match status" value="1"/>
</dbReference>
<protein>
    <recommendedName>
        <fullName evidence="2">Ig-like domain-containing protein</fullName>
    </recommendedName>
</protein>
<feature type="region of interest" description="Disordered" evidence="1">
    <location>
        <begin position="328"/>
        <end position="356"/>
    </location>
</feature>
<evidence type="ECO:0000256" key="1">
    <source>
        <dbReference type="SAM" id="MobiDB-lite"/>
    </source>
</evidence>
<dbReference type="EMBL" id="SDOV01000001">
    <property type="protein sequence ID" value="KAH7646004.1"/>
    <property type="molecule type" value="Genomic_DNA"/>
</dbReference>
<dbReference type="PANTHER" id="PTHR21261">
    <property type="entry name" value="BEAT PROTEIN"/>
    <property type="match status" value="1"/>
</dbReference>
<comment type="caution">
    <text evidence="3">The sequence shown here is derived from an EMBL/GenBank/DDBJ whole genome shotgun (WGS) entry which is preliminary data.</text>
</comment>
<feature type="domain" description="Ig-like" evidence="2">
    <location>
        <begin position="1"/>
        <end position="104"/>
    </location>
</feature>
<dbReference type="InterPro" id="IPR007110">
    <property type="entry name" value="Ig-like_dom"/>
</dbReference>
<dbReference type="PROSITE" id="PS50835">
    <property type="entry name" value="IG_LIKE"/>
    <property type="match status" value="2"/>
</dbReference>
<dbReference type="InterPro" id="IPR013783">
    <property type="entry name" value="Ig-like_fold"/>
</dbReference>
<sequence length="423" mass="47809">MVVMGQPVWLNCSYDLENEELYSIKWYHWNADSEAKGEFYRWIPKDSPPGQMFQMEGIYLDLQRSSFGNVYLTKTDVYTDGSFRCEVSAEAPSFQTVRKEKELHIYSLPKEKPIIHTIGNNDTSYYRPGDLINLTCRTMPSRPPATLTWHINQEIADSRYVKSLSVLSSSSDGLIGSASQLFFYSESSHYHGGLLKITCLSDIILQYTVASEEVMIGGANDPSSSSSSDLFNRYRNSAHQMITDSMSKDIPIITGISHQRYYKPGDIVNLTCISRAKPAPKLSFMVNDEEANPAQIREYPIFPLSDGSFASKLGLKFKVKMENSVSSSSSLSHSGKHYHHQLSNRLSSNSKNDRTSSNIKQYRIKCLASMEKNIYHVKNELLLGTSKQSSGLHFSENFAVNINESFPLMMNLKSLYDFDSLLV</sequence>
<gene>
    <name evidence="3" type="ORF">HUG17_1542</name>
</gene>
<dbReference type="Proteomes" id="UP000828236">
    <property type="component" value="Unassembled WGS sequence"/>
</dbReference>
<dbReference type="PANTHER" id="PTHR21261:SF15">
    <property type="entry name" value="BEATEN PATH IIIA, ISOFORM D-RELATED"/>
    <property type="match status" value="1"/>
</dbReference>
<proteinExistence type="predicted"/>
<evidence type="ECO:0000259" key="2">
    <source>
        <dbReference type="PROSITE" id="PS50835"/>
    </source>
</evidence>